<sequence>MFQSCNLSILKRQELQVLIASILASFKLCL</sequence>
<proteinExistence type="predicted"/>
<name>A0A2P2QI04_RHIMU</name>
<accession>A0A2P2QI04</accession>
<dbReference type="AlphaFoldDB" id="A0A2P2QI04"/>
<evidence type="ECO:0000313" key="1">
    <source>
        <dbReference type="EMBL" id="MBX66632.1"/>
    </source>
</evidence>
<organism evidence="1">
    <name type="scientific">Rhizophora mucronata</name>
    <name type="common">Asiatic mangrove</name>
    <dbReference type="NCBI Taxonomy" id="61149"/>
    <lineage>
        <taxon>Eukaryota</taxon>
        <taxon>Viridiplantae</taxon>
        <taxon>Streptophyta</taxon>
        <taxon>Embryophyta</taxon>
        <taxon>Tracheophyta</taxon>
        <taxon>Spermatophyta</taxon>
        <taxon>Magnoliopsida</taxon>
        <taxon>eudicotyledons</taxon>
        <taxon>Gunneridae</taxon>
        <taxon>Pentapetalae</taxon>
        <taxon>rosids</taxon>
        <taxon>fabids</taxon>
        <taxon>Malpighiales</taxon>
        <taxon>Rhizophoraceae</taxon>
        <taxon>Rhizophora</taxon>
    </lineage>
</organism>
<dbReference type="EMBL" id="GGEC01086148">
    <property type="protein sequence ID" value="MBX66632.1"/>
    <property type="molecule type" value="Transcribed_RNA"/>
</dbReference>
<reference evidence="1" key="1">
    <citation type="submission" date="2018-02" db="EMBL/GenBank/DDBJ databases">
        <title>Rhizophora mucronata_Transcriptome.</title>
        <authorList>
            <person name="Meera S.P."/>
            <person name="Sreeshan A."/>
            <person name="Augustine A."/>
        </authorList>
    </citation>
    <scope>NUCLEOTIDE SEQUENCE</scope>
    <source>
        <tissue evidence="1">Leaf</tissue>
    </source>
</reference>
<protein>
    <submittedName>
        <fullName evidence="1">Uncharacterized protein</fullName>
    </submittedName>
</protein>